<proteinExistence type="predicted"/>
<dbReference type="GO" id="GO:0016746">
    <property type="term" value="F:acyltransferase activity"/>
    <property type="evidence" value="ECO:0007669"/>
    <property type="project" value="UniProtKB-KW"/>
</dbReference>
<dbReference type="Pfam" id="PF13302">
    <property type="entry name" value="Acetyltransf_3"/>
    <property type="match status" value="1"/>
</dbReference>
<reference evidence="3" key="1">
    <citation type="journal article" date="2019" name="Int. J. Syst. Evol. Microbiol.">
        <title>The Global Catalogue of Microorganisms (GCM) 10K type strain sequencing project: providing services to taxonomists for standard genome sequencing and annotation.</title>
        <authorList>
            <consortium name="The Broad Institute Genomics Platform"/>
            <consortium name="The Broad Institute Genome Sequencing Center for Infectious Disease"/>
            <person name="Wu L."/>
            <person name="Ma J."/>
        </authorList>
    </citation>
    <scope>NUCLEOTIDE SEQUENCE [LARGE SCALE GENOMIC DNA]</scope>
    <source>
        <strain evidence="3">CGMCC 4.1622</strain>
    </source>
</reference>
<keyword evidence="2" id="KW-0012">Acyltransferase</keyword>
<protein>
    <submittedName>
        <fullName evidence="2">GNAT family N-acetyltransferase</fullName>
        <ecNumber evidence="2">2.3.-.-</ecNumber>
    </submittedName>
</protein>
<dbReference type="InterPro" id="IPR016181">
    <property type="entry name" value="Acyl_CoA_acyltransferase"/>
</dbReference>
<dbReference type="RefSeq" id="WP_344587699.1">
    <property type="nucleotide sequence ID" value="NZ_BAAAUA010000013.1"/>
</dbReference>
<accession>A0ABW0V907</accession>
<dbReference type="PANTHER" id="PTHR43792">
    <property type="entry name" value="GNAT FAMILY, PUTATIVE (AFU_ORTHOLOGUE AFUA_3G00765)-RELATED-RELATED"/>
    <property type="match status" value="1"/>
</dbReference>
<sequence>MEITLTTERLVVRDWSVDDAEDALAIYGSQDVARWLTPVMEQVADVAAMRSVLHAWQEAQPNLQPPRGRWAVQRRDTGTVVGGLGIRLLPPYENDLELSWQLAPAAWGKGFATEAGTALIRWAFSQDVEELFAVARPTNARAISMAKRLGMQWVGETNKYYGLNLQVYRIRPSDLPSERP</sequence>
<dbReference type="PROSITE" id="PS51186">
    <property type="entry name" value="GNAT"/>
    <property type="match status" value="1"/>
</dbReference>
<dbReference type="EMBL" id="JBHSOC010000011">
    <property type="protein sequence ID" value="MFC5641459.1"/>
    <property type="molecule type" value="Genomic_DNA"/>
</dbReference>
<dbReference type="PANTHER" id="PTHR43792:SF1">
    <property type="entry name" value="N-ACETYLTRANSFERASE DOMAIN-CONTAINING PROTEIN"/>
    <property type="match status" value="1"/>
</dbReference>
<gene>
    <name evidence="2" type="ORF">ACFPZF_08800</name>
</gene>
<dbReference type="InterPro" id="IPR051531">
    <property type="entry name" value="N-acetyltransferase"/>
</dbReference>
<feature type="domain" description="N-acetyltransferase" evidence="1">
    <location>
        <begin position="10"/>
        <end position="174"/>
    </location>
</feature>
<name>A0ABW0V907_9ACTN</name>
<evidence type="ECO:0000313" key="2">
    <source>
        <dbReference type="EMBL" id="MFC5641459.1"/>
    </source>
</evidence>
<dbReference type="Proteomes" id="UP001596066">
    <property type="component" value="Unassembled WGS sequence"/>
</dbReference>
<dbReference type="EC" id="2.3.-.-" evidence="2"/>
<dbReference type="InterPro" id="IPR000182">
    <property type="entry name" value="GNAT_dom"/>
</dbReference>
<dbReference type="Gene3D" id="3.40.630.30">
    <property type="match status" value="1"/>
</dbReference>
<comment type="caution">
    <text evidence="2">The sequence shown here is derived from an EMBL/GenBank/DDBJ whole genome shotgun (WGS) entry which is preliminary data.</text>
</comment>
<evidence type="ECO:0000313" key="3">
    <source>
        <dbReference type="Proteomes" id="UP001596066"/>
    </source>
</evidence>
<keyword evidence="2" id="KW-0808">Transferase</keyword>
<organism evidence="2 3">
    <name type="scientific">Kitasatospora cinereorecta</name>
    <dbReference type="NCBI Taxonomy" id="285560"/>
    <lineage>
        <taxon>Bacteria</taxon>
        <taxon>Bacillati</taxon>
        <taxon>Actinomycetota</taxon>
        <taxon>Actinomycetes</taxon>
        <taxon>Kitasatosporales</taxon>
        <taxon>Streptomycetaceae</taxon>
        <taxon>Kitasatospora</taxon>
    </lineage>
</organism>
<keyword evidence="3" id="KW-1185">Reference proteome</keyword>
<dbReference type="SUPFAM" id="SSF55729">
    <property type="entry name" value="Acyl-CoA N-acyltransferases (Nat)"/>
    <property type="match status" value="1"/>
</dbReference>
<evidence type="ECO:0000259" key="1">
    <source>
        <dbReference type="PROSITE" id="PS51186"/>
    </source>
</evidence>